<dbReference type="RefSeq" id="WP_143473246.1">
    <property type="nucleotide sequence ID" value="NZ_PDUD01000003.1"/>
</dbReference>
<accession>A0A2D0NI41</accession>
<organism evidence="1 2">
    <name type="scientific">Flavilitoribacter nigricans (strain ATCC 23147 / DSM 23189 / NBRC 102662 / NCIMB 1420 / SS-2)</name>
    <name type="common">Lewinella nigricans</name>
    <dbReference type="NCBI Taxonomy" id="1122177"/>
    <lineage>
        <taxon>Bacteria</taxon>
        <taxon>Pseudomonadati</taxon>
        <taxon>Bacteroidota</taxon>
        <taxon>Saprospiria</taxon>
        <taxon>Saprospirales</taxon>
        <taxon>Lewinellaceae</taxon>
        <taxon>Flavilitoribacter</taxon>
    </lineage>
</organism>
<evidence type="ECO:0000313" key="1">
    <source>
        <dbReference type="EMBL" id="PHN08056.1"/>
    </source>
</evidence>
<name>A0A2D0NI41_FLAN2</name>
<comment type="caution">
    <text evidence="1">The sequence shown here is derived from an EMBL/GenBank/DDBJ whole genome shotgun (WGS) entry which is preliminary data.</text>
</comment>
<keyword evidence="2" id="KW-1185">Reference proteome</keyword>
<protein>
    <submittedName>
        <fullName evidence="1">Uncharacterized protein</fullName>
    </submittedName>
</protein>
<proteinExistence type="predicted"/>
<dbReference type="OrthoDB" id="1495366at2"/>
<dbReference type="Proteomes" id="UP000223913">
    <property type="component" value="Unassembled WGS sequence"/>
</dbReference>
<sequence length="78" mass="9111">MTGQETISQPLNNAQLELLKLFADDVSEEDLVAIKALISKYFLDKAKDEADRIWDEKNMDSDELLKEHRRTPYRKNQS</sequence>
<gene>
    <name evidence="1" type="ORF">CRP01_03305</name>
</gene>
<dbReference type="EMBL" id="PDUD01000003">
    <property type="protein sequence ID" value="PHN08056.1"/>
    <property type="molecule type" value="Genomic_DNA"/>
</dbReference>
<evidence type="ECO:0000313" key="2">
    <source>
        <dbReference type="Proteomes" id="UP000223913"/>
    </source>
</evidence>
<dbReference type="AlphaFoldDB" id="A0A2D0NI41"/>
<reference evidence="1 2" key="1">
    <citation type="submission" date="2017-10" db="EMBL/GenBank/DDBJ databases">
        <title>The draft genome sequence of Lewinella nigricans NBRC 102662.</title>
        <authorList>
            <person name="Wang K."/>
        </authorList>
    </citation>
    <scope>NUCLEOTIDE SEQUENCE [LARGE SCALE GENOMIC DNA]</scope>
    <source>
        <strain evidence="1 2">NBRC 102662</strain>
    </source>
</reference>